<dbReference type="Proteomes" id="UP001153678">
    <property type="component" value="Unassembled WGS sequence"/>
</dbReference>
<comment type="caution">
    <text evidence="2">The sequence shown here is derived from an EMBL/GenBank/DDBJ whole genome shotgun (WGS) entry which is preliminary data.</text>
</comment>
<reference evidence="2" key="1">
    <citation type="submission" date="2022-08" db="EMBL/GenBank/DDBJ databases">
        <authorList>
            <person name="Kallberg Y."/>
            <person name="Tangrot J."/>
            <person name="Rosling A."/>
        </authorList>
    </citation>
    <scope>NUCLEOTIDE SEQUENCE</scope>
    <source>
        <strain evidence="2">Wild A</strain>
    </source>
</reference>
<feature type="non-terminal residue" evidence="2">
    <location>
        <position position="55"/>
    </location>
</feature>
<gene>
    <name evidence="2" type="ORF">FWILDA_LOCUS11195</name>
</gene>
<evidence type="ECO:0000256" key="1">
    <source>
        <dbReference type="SAM" id="MobiDB-lite"/>
    </source>
</evidence>
<proteinExistence type="predicted"/>
<dbReference type="EMBL" id="CAMKVN010003098">
    <property type="protein sequence ID" value="CAI2183674.1"/>
    <property type="molecule type" value="Genomic_DNA"/>
</dbReference>
<accession>A0A9W4WW80</accession>
<feature type="compositionally biased region" description="Polar residues" evidence="1">
    <location>
        <begin position="17"/>
        <end position="29"/>
    </location>
</feature>
<sequence length="55" mass="6352">VQNQPKSNINPYDDNSEQSVNEFSESSEYTTKEDNISDSSNYNILDKIQYNEDSN</sequence>
<protein>
    <submittedName>
        <fullName evidence="2">15794_t:CDS:1</fullName>
    </submittedName>
</protein>
<keyword evidence="3" id="KW-1185">Reference proteome</keyword>
<evidence type="ECO:0000313" key="3">
    <source>
        <dbReference type="Proteomes" id="UP001153678"/>
    </source>
</evidence>
<feature type="compositionally biased region" description="Polar residues" evidence="1">
    <location>
        <begin position="1"/>
        <end position="10"/>
    </location>
</feature>
<dbReference type="AlphaFoldDB" id="A0A9W4WW80"/>
<name>A0A9W4WW80_9GLOM</name>
<feature type="region of interest" description="Disordered" evidence="1">
    <location>
        <begin position="1"/>
        <end position="40"/>
    </location>
</feature>
<evidence type="ECO:0000313" key="2">
    <source>
        <dbReference type="EMBL" id="CAI2183674.1"/>
    </source>
</evidence>
<organism evidence="2 3">
    <name type="scientific">Funneliformis geosporum</name>
    <dbReference type="NCBI Taxonomy" id="1117311"/>
    <lineage>
        <taxon>Eukaryota</taxon>
        <taxon>Fungi</taxon>
        <taxon>Fungi incertae sedis</taxon>
        <taxon>Mucoromycota</taxon>
        <taxon>Glomeromycotina</taxon>
        <taxon>Glomeromycetes</taxon>
        <taxon>Glomerales</taxon>
        <taxon>Glomeraceae</taxon>
        <taxon>Funneliformis</taxon>
    </lineage>
</organism>